<organism evidence="2 3">
    <name type="scientific">Eisenbergiella massiliensis</name>
    <dbReference type="NCBI Taxonomy" id="1720294"/>
    <lineage>
        <taxon>Bacteria</taxon>
        <taxon>Bacillati</taxon>
        <taxon>Bacillota</taxon>
        <taxon>Clostridia</taxon>
        <taxon>Lachnospirales</taxon>
        <taxon>Lachnospiraceae</taxon>
        <taxon>Eisenbergiella</taxon>
    </lineage>
</organism>
<feature type="domain" description="SAP" evidence="1">
    <location>
        <begin position="18"/>
        <end position="52"/>
    </location>
</feature>
<dbReference type="PROSITE" id="PS50800">
    <property type="entry name" value="SAP"/>
    <property type="match status" value="1"/>
</dbReference>
<evidence type="ECO:0000313" key="3">
    <source>
        <dbReference type="Proteomes" id="UP000260812"/>
    </source>
</evidence>
<dbReference type="Pfam" id="PF20026">
    <property type="entry name" value="DUF6434"/>
    <property type="match status" value="1"/>
</dbReference>
<dbReference type="Pfam" id="PF18953">
    <property type="entry name" value="SAP_new25"/>
    <property type="match status" value="1"/>
</dbReference>
<dbReference type="Proteomes" id="UP000260812">
    <property type="component" value="Unassembled WGS sequence"/>
</dbReference>
<dbReference type="EMBL" id="QVLV01000019">
    <property type="protein sequence ID" value="RGE56960.1"/>
    <property type="molecule type" value="Genomic_DNA"/>
</dbReference>
<dbReference type="GeneID" id="97989369"/>
<dbReference type="AlphaFoldDB" id="A0A3E3HYS0"/>
<keyword evidence="3" id="KW-1185">Reference proteome</keyword>
<sequence length="191" mass="21978">MSDRPDLQKDLDSKIFRSYYYLKEELTTFCRAEGLPVSGGKKELTERIASYLDGGEIIAEKPVARKKSGVGFITDDTPIEPDFVCSQKHRAFFEEKIGKGFSFNVAFQKWLKANTGKTYGQAVDAYYQIREEKKKGGTKIDSQFEYNTYIRDFFAENQGKTLKEAIKCWNYKKSMPGHNRYEQADLEALVL</sequence>
<gene>
    <name evidence="2" type="ORF">DXC51_21510</name>
</gene>
<dbReference type="RefSeq" id="WP_117545390.1">
    <property type="nucleotide sequence ID" value="NZ_QVLV01000019.1"/>
</dbReference>
<accession>A0A3E3HYS0</accession>
<protein>
    <recommendedName>
        <fullName evidence="1">SAP domain-containing protein</fullName>
    </recommendedName>
</protein>
<evidence type="ECO:0000313" key="2">
    <source>
        <dbReference type="EMBL" id="RGE56960.1"/>
    </source>
</evidence>
<dbReference type="InterPro" id="IPR045492">
    <property type="entry name" value="DUF6434"/>
</dbReference>
<reference evidence="2" key="1">
    <citation type="submission" date="2018-08" db="EMBL/GenBank/DDBJ databases">
        <title>A genome reference for cultivated species of the human gut microbiota.</title>
        <authorList>
            <person name="Zou Y."/>
            <person name="Xue W."/>
            <person name="Luo G."/>
        </authorList>
    </citation>
    <scope>NUCLEOTIDE SEQUENCE [LARGE SCALE GENOMIC DNA]</scope>
    <source>
        <strain evidence="2">TF05-5AC</strain>
    </source>
</reference>
<dbReference type="InterPro" id="IPR003034">
    <property type="entry name" value="SAP_dom"/>
</dbReference>
<comment type="caution">
    <text evidence="2">The sequence shown here is derived from an EMBL/GenBank/DDBJ whole genome shotgun (WGS) entry which is preliminary data.</text>
</comment>
<name>A0A3E3HYS0_9FIRM</name>
<evidence type="ECO:0000259" key="1">
    <source>
        <dbReference type="PROSITE" id="PS50800"/>
    </source>
</evidence>
<proteinExistence type="predicted"/>